<proteinExistence type="predicted"/>
<dbReference type="EMBL" id="KZ772852">
    <property type="protein sequence ID" value="PTQ27816.1"/>
    <property type="molecule type" value="Genomic_DNA"/>
</dbReference>
<evidence type="ECO:0000256" key="3">
    <source>
        <dbReference type="ARBA" id="ARBA00022475"/>
    </source>
</evidence>
<evidence type="ECO:0000313" key="8">
    <source>
        <dbReference type="EMBL" id="PTQ27816.1"/>
    </source>
</evidence>
<feature type="transmembrane region" description="Helical" evidence="7">
    <location>
        <begin position="106"/>
        <end position="125"/>
    </location>
</feature>
<dbReference type="OMA" id="YMTTILI"/>
<dbReference type="OrthoDB" id="68611at2759"/>
<dbReference type="InterPro" id="IPR006726">
    <property type="entry name" value="PHBA_efflux_AaeB/fusaric-R"/>
</dbReference>
<evidence type="ECO:0000256" key="5">
    <source>
        <dbReference type="ARBA" id="ARBA00022989"/>
    </source>
</evidence>
<feature type="transmembrane region" description="Helical" evidence="7">
    <location>
        <begin position="595"/>
        <end position="619"/>
    </location>
</feature>
<gene>
    <name evidence="8" type="ORF">MARPO_0183s0021</name>
</gene>
<comment type="subcellular location">
    <subcellularLocation>
        <location evidence="1">Cell membrane</location>
        <topology evidence="1">Multi-pass membrane protein</topology>
    </subcellularLocation>
</comment>
<dbReference type="PANTHER" id="PTHR30509">
    <property type="entry name" value="P-HYDROXYBENZOIC ACID EFFLUX PUMP SUBUNIT-RELATED"/>
    <property type="match status" value="1"/>
</dbReference>
<keyword evidence="4 7" id="KW-0812">Transmembrane</keyword>
<keyword evidence="5 7" id="KW-1133">Transmembrane helix</keyword>
<evidence type="ECO:0000256" key="6">
    <source>
        <dbReference type="ARBA" id="ARBA00023136"/>
    </source>
</evidence>
<dbReference type="AlphaFoldDB" id="A0A2R6W1U5"/>
<keyword evidence="3" id="KW-1003">Cell membrane</keyword>
<dbReference type="Proteomes" id="UP000244005">
    <property type="component" value="Unassembled WGS sequence"/>
</dbReference>
<keyword evidence="2" id="KW-0813">Transport</keyword>
<evidence type="ECO:0000256" key="2">
    <source>
        <dbReference type="ARBA" id="ARBA00022448"/>
    </source>
</evidence>
<evidence type="ECO:0000313" key="9">
    <source>
        <dbReference type="Proteomes" id="UP000244005"/>
    </source>
</evidence>
<name>A0A2R6W1U5_MARPO</name>
<keyword evidence="9" id="KW-1185">Reference proteome</keyword>
<evidence type="ECO:0000256" key="1">
    <source>
        <dbReference type="ARBA" id="ARBA00004651"/>
    </source>
</evidence>
<evidence type="ECO:0000256" key="4">
    <source>
        <dbReference type="ARBA" id="ARBA00022692"/>
    </source>
</evidence>
<dbReference type="GO" id="GO:0022857">
    <property type="term" value="F:transmembrane transporter activity"/>
    <property type="evidence" value="ECO:0007669"/>
    <property type="project" value="InterPro"/>
</dbReference>
<organism evidence="8 9">
    <name type="scientific">Marchantia polymorpha</name>
    <name type="common">Common liverwort</name>
    <name type="synonym">Marchantia aquatica</name>
    <dbReference type="NCBI Taxonomy" id="3197"/>
    <lineage>
        <taxon>Eukaryota</taxon>
        <taxon>Viridiplantae</taxon>
        <taxon>Streptophyta</taxon>
        <taxon>Embryophyta</taxon>
        <taxon>Marchantiophyta</taxon>
        <taxon>Marchantiopsida</taxon>
        <taxon>Marchantiidae</taxon>
        <taxon>Marchantiales</taxon>
        <taxon>Marchantiaceae</taxon>
        <taxon>Marchantia</taxon>
    </lineage>
</organism>
<dbReference type="Gramene" id="Mp3g24890.1">
    <property type="protein sequence ID" value="Mp3g24890.1.cds"/>
    <property type="gene ID" value="Mp3g24890"/>
</dbReference>
<sequence>MRLVRRLKLLLCGDGKFLYWNGFVDKATAALRAALGILMIAAVVDYVPDHDLKVYCASFTTFAPMIAANAGESSLGKVLQNIVAVFETSVITMCVTMLVLRFIVPPFHLGVTVICIGVSSFAIAYPTRISVLGKKVGLAQIVITFVSAHLNPDLDVVHMPVKYLSSITVGSAAALVAYSFPAPRLGVVQVQRSANSAVRCLTELFKTVTCGFSTNDPNSMYSVSVHTRALRKSANDVVKQLHSIQADLWWELRACCSMPALNNLIDGLSRLNLHIAGMEYSLQSDHLLRSPPTLRDTMKESLLVLAEENSHLLARATGVTVFSHWCLNSQEPARIEDGKEALFLFEETFMYARKKAFYTSDEPTMVDNILSGACVLDGLPMRGMANSRCSSTDTDDIPSSSKGRFMARATTYFFLFNVKLYTEQAMQLVDPFYRPVREHKAPGLKKWIPGLEQRLSLANAAAASADSSRATESSGSGSAAAAAEMAHGRAPAAAQIGCNLCTQVRVRKDLESGFSFRFYRAFRSCIQPNTKQMKGALKISIALMLATVFGALDLKGDSHQVWAATTVCYIIGYHQGGAFRIALQRFQGTTIGAIFGYLAIRGSGSQGFVIMIVITLWTVCTNIVKHSKMHGYSGGCAGSTAVGMMLGDPPEDIQTYAVQKITQTFIGVLSYVLVELLVFPDRARNLVKTELVHNIVRLRDAVAEVVDMYTGARAGCLECRHRRVDEITKLERHLRKDLDHQTHLQEEAGLEPDLWWVPFPGDVYSKIAAIQGRMLDLLVFMLCCLQASSDEEYDDHMQMLLEPLQISLTMLKDEVASTLNLLHKLLDDHSRKRPGMLERNCCCCRVSVTFQTADDLESSLSTSEPSEPTMHPIRVLDNRRRTVEGTPLTLKSSMESFEHVYESVFEEIIADSKKQGGRIVNNSVMLSISSLSFCLHALLRETVELEKAVYNLLQAEQPWSVLDFWDAYAPNRFWHRDSSNQRPE</sequence>
<feature type="transmembrane region" description="Helical" evidence="7">
    <location>
        <begin position="560"/>
        <end position="583"/>
    </location>
</feature>
<evidence type="ECO:0000256" key="7">
    <source>
        <dbReference type="SAM" id="Phobius"/>
    </source>
</evidence>
<protein>
    <submittedName>
        <fullName evidence="8">Uncharacterized protein</fullName>
    </submittedName>
</protein>
<dbReference type="GO" id="GO:0005886">
    <property type="term" value="C:plasma membrane"/>
    <property type="evidence" value="ECO:0000318"/>
    <property type="project" value="GO_Central"/>
</dbReference>
<feature type="transmembrane region" description="Helical" evidence="7">
    <location>
        <begin position="82"/>
        <end position="100"/>
    </location>
</feature>
<dbReference type="Pfam" id="PF04632">
    <property type="entry name" value="FUSC"/>
    <property type="match status" value="1"/>
</dbReference>
<reference evidence="9" key="1">
    <citation type="journal article" date="2017" name="Cell">
        <title>Insights into land plant evolution garnered from the Marchantia polymorpha genome.</title>
        <authorList>
            <person name="Bowman J.L."/>
            <person name="Kohchi T."/>
            <person name="Yamato K.T."/>
            <person name="Jenkins J."/>
            <person name="Shu S."/>
            <person name="Ishizaki K."/>
            <person name="Yamaoka S."/>
            <person name="Nishihama R."/>
            <person name="Nakamura Y."/>
            <person name="Berger F."/>
            <person name="Adam C."/>
            <person name="Aki S.S."/>
            <person name="Althoff F."/>
            <person name="Araki T."/>
            <person name="Arteaga-Vazquez M.A."/>
            <person name="Balasubrmanian S."/>
            <person name="Barry K."/>
            <person name="Bauer D."/>
            <person name="Boehm C.R."/>
            <person name="Briginshaw L."/>
            <person name="Caballero-Perez J."/>
            <person name="Catarino B."/>
            <person name="Chen F."/>
            <person name="Chiyoda S."/>
            <person name="Chovatia M."/>
            <person name="Davies K.M."/>
            <person name="Delmans M."/>
            <person name="Demura T."/>
            <person name="Dierschke T."/>
            <person name="Dolan L."/>
            <person name="Dorantes-Acosta A.E."/>
            <person name="Eklund D.M."/>
            <person name="Florent S.N."/>
            <person name="Flores-Sandoval E."/>
            <person name="Fujiyama A."/>
            <person name="Fukuzawa H."/>
            <person name="Galik B."/>
            <person name="Grimanelli D."/>
            <person name="Grimwood J."/>
            <person name="Grossniklaus U."/>
            <person name="Hamada T."/>
            <person name="Haseloff J."/>
            <person name="Hetherington A.J."/>
            <person name="Higo A."/>
            <person name="Hirakawa Y."/>
            <person name="Hundley H.N."/>
            <person name="Ikeda Y."/>
            <person name="Inoue K."/>
            <person name="Inoue S.I."/>
            <person name="Ishida S."/>
            <person name="Jia Q."/>
            <person name="Kakita M."/>
            <person name="Kanazawa T."/>
            <person name="Kawai Y."/>
            <person name="Kawashima T."/>
            <person name="Kennedy M."/>
            <person name="Kinose K."/>
            <person name="Kinoshita T."/>
            <person name="Kohara Y."/>
            <person name="Koide E."/>
            <person name="Komatsu K."/>
            <person name="Kopischke S."/>
            <person name="Kubo M."/>
            <person name="Kyozuka J."/>
            <person name="Lagercrantz U."/>
            <person name="Lin S.S."/>
            <person name="Lindquist E."/>
            <person name="Lipzen A.M."/>
            <person name="Lu C.W."/>
            <person name="De Luna E."/>
            <person name="Martienssen R.A."/>
            <person name="Minamino N."/>
            <person name="Mizutani M."/>
            <person name="Mizutani M."/>
            <person name="Mochizuki N."/>
            <person name="Monte I."/>
            <person name="Mosher R."/>
            <person name="Nagasaki H."/>
            <person name="Nakagami H."/>
            <person name="Naramoto S."/>
            <person name="Nishitani K."/>
            <person name="Ohtani M."/>
            <person name="Okamoto T."/>
            <person name="Okumura M."/>
            <person name="Phillips J."/>
            <person name="Pollak B."/>
            <person name="Reinders A."/>
            <person name="Rovekamp M."/>
            <person name="Sano R."/>
            <person name="Sawa S."/>
            <person name="Schmid M.W."/>
            <person name="Shirakawa M."/>
            <person name="Solano R."/>
            <person name="Spunde A."/>
            <person name="Suetsugu N."/>
            <person name="Sugano S."/>
            <person name="Sugiyama A."/>
            <person name="Sun R."/>
            <person name="Suzuki Y."/>
            <person name="Takenaka M."/>
            <person name="Takezawa D."/>
            <person name="Tomogane H."/>
            <person name="Tsuzuki M."/>
            <person name="Ueda T."/>
            <person name="Umeda M."/>
            <person name="Ward J.M."/>
            <person name="Watanabe Y."/>
            <person name="Yazaki K."/>
            <person name="Yokoyama R."/>
            <person name="Yoshitake Y."/>
            <person name="Yotsui I."/>
            <person name="Zachgo S."/>
            <person name="Schmutz J."/>
        </authorList>
    </citation>
    <scope>NUCLEOTIDE SEQUENCE [LARGE SCALE GENOMIC DNA]</scope>
    <source>
        <strain evidence="9">Tak-1</strain>
    </source>
</reference>
<keyword evidence="6 7" id="KW-0472">Membrane</keyword>
<feature type="transmembrane region" description="Helical" evidence="7">
    <location>
        <begin position="536"/>
        <end position="554"/>
    </location>
</feature>
<dbReference type="PANTHER" id="PTHR30509:SF9">
    <property type="entry name" value="MULTIDRUG RESISTANCE PROTEIN MDTO"/>
    <property type="match status" value="1"/>
</dbReference>
<accession>A0A2R6W1U5</accession>